<dbReference type="Proteomes" id="UP000032300">
    <property type="component" value="Chromosome"/>
</dbReference>
<reference evidence="5 6" key="1">
    <citation type="journal article" date="2015" name="Int. J. Syst. Evol. Microbiol.">
        <title>Sphingomonas hengshuiensis sp. nov., isolated from lake wetland.</title>
        <authorList>
            <person name="Wei S."/>
            <person name="Wang T."/>
            <person name="Liu H."/>
            <person name="Zhang C."/>
            <person name="Guo J."/>
            <person name="Wang Q."/>
            <person name="Liang K."/>
            <person name="Zhang Z."/>
        </authorList>
    </citation>
    <scope>NUCLEOTIDE SEQUENCE [LARGE SCALE GENOMIC DNA]</scope>
    <source>
        <strain evidence="5 6">WHSC-8</strain>
    </source>
</reference>
<dbReference type="Gene3D" id="3.40.50.300">
    <property type="entry name" value="P-loop containing nucleotide triphosphate hydrolases"/>
    <property type="match status" value="1"/>
</dbReference>
<organism evidence="5 6">
    <name type="scientific">Sphingomonas hengshuiensis</name>
    <dbReference type="NCBI Taxonomy" id="1609977"/>
    <lineage>
        <taxon>Bacteria</taxon>
        <taxon>Pseudomonadati</taxon>
        <taxon>Pseudomonadota</taxon>
        <taxon>Alphaproteobacteria</taxon>
        <taxon>Sphingomonadales</taxon>
        <taxon>Sphingomonadaceae</taxon>
        <taxon>Sphingomonas</taxon>
    </lineage>
</organism>
<dbReference type="EMBL" id="CP010836">
    <property type="protein sequence ID" value="AJP71632.1"/>
    <property type="molecule type" value="Genomic_DNA"/>
</dbReference>
<dbReference type="InterPro" id="IPR027417">
    <property type="entry name" value="P-loop_NTPase"/>
</dbReference>
<dbReference type="KEGG" id="sphi:TS85_07295"/>
<dbReference type="InterPro" id="IPR022488">
    <property type="entry name" value="PPK2-related"/>
</dbReference>
<dbReference type="SUPFAM" id="SSF52540">
    <property type="entry name" value="P-loop containing nucleoside triphosphate hydrolases"/>
    <property type="match status" value="1"/>
</dbReference>
<keyword evidence="6" id="KW-1185">Reference proteome</keyword>
<dbReference type="OrthoDB" id="9775224at2"/>
<name>A0A7U4J7M1_9SPHN</name>
<dbReference type="RefSeq" id="WP_044331378.1">
    <property type="nucleotide sequence ID" value="NZ_CP010836.1"/>
</dbReference>
<dbReference type="PANTHER" id="PTHR34383:SF3">
    <property type="entry name" value="POLYPHOSPHATE:AMP PHOSPHOTRANSFERASE"/>
    <property type="match status" value="1"/>
</dbReference>
<dbReference type="InterPro" id="IPR016898">
    <property type="entry name" value="Polyphosphate_phosphotransfera"/>
</dbReference>
<dbReference type="AlphaFoldDB" id="A0A7U4J7M1"/>
<protein>
    <submittedName>
        <fullName evidence="5">Polyphosphate kinase</fullName>
    </submittedName>
</protein>
<sequence>MTIDLSDYEDGADFDGHYKKALAKLQERLSHIHTAHIVHRRRAVVVFEGWDAAGKGGIIKRLTGEWDPRYFEVWPIAAPTPEEAAHHFLWRFWRRLPPVHNISVFDRSWYGRVLVERVEGFATETDWRRGYDEINEFERQQVDTGTTLVKIFIHVTQKTQDKRLQDRLDHPWKRWKTGLDDYRNRAKRAEYLEAMDEMFRRTDTVLAPWIVIDGNDKKAARIAALTAIADALEAQVPMDPPVLDPKVEKVARKALGLKSAA</sequence>
<dbReference type="PIRSF" id="PIRSF028756">
    <property type="entry name" value="PPK2_prd"/>
    <property type="match status" value="1"/>
</dbReference>
<proteinExistence type="inferred from homology"/>
<keyword evidence="3 5" id="KW-0418">Kinase</keyword>
<evidence type="ECO:0000259" key="4">
    <source>
        <dbReference type="Pfam" id="PF03976"/>
    </source>
</evidence>
<evidence type="ECO:0000256" key="2">
    <source>
        <dbReference type="ARBA" id="ARBA00022679"/>
    </source>
</evidence>
<accession>A0A7U4J7M1</accession>
<evidence type="ECO:0000313" key="5">
    <source>
        <dbReference type="EMBL" id="AJP71632.1"/>
    </source>
</evidence>
<gene>
    <name evidence="5" type="ORF">TS85_07295</name>
</gene>
<dbReference type="GO" id="GO:0008976">
    <property type="term" value="F:polyphosphate kinase activity"/>
    <property type="evidence" value="ECO:0007669"/>
    <property type="project" value="InterPro"/>
</dbReference>
<comment type="similarity">
    <text evidence="1">Belongs to the polyphosphate kinase 2 (PPK2) family. Class I subfamily.</text>
</comment>
<feature type="domain" description="Polyphosphate kinase-2-related" evidence="4">
    <location>
        <begin position="17"/>
        <end position="235"/>
    </location>
</feature>
<evidence type="ECO:0000256" key="3">
    <source>
        <dbReference type="ARBA" id="ARBA00022777"/>
    </source>
</evidence>
<reference evidence="5 6" key="2">
    <citation type="submission" date="2015-02" db="EMBL/GenBank/DDBJ databases">
        <title>The complete genome of Sphingomonas hengshuiensis sp. WHSC-8 isolated from soil of Hengshui Lake.</title>
        <authorList>
            <person name="Wei S."/>
            <person name="Guo J."/>
            <person name="Su C."/>
            <person name="Wu R."/>
            <person name="Zhang Z."/>
            <person name="Liang K."/>
            <person name="Li H."/>
            <person name="Wang T."/>
            <person name="Liu H."/>
            <person name="Zhang C."/>
            <person name="Li Z."/>
            <person name="Wang Q."/>
            <person name="Meng J."/>
        </authorList>
    </citation>
    <scope>NUCLEOTIDE SEQUENCE [LARGE SCALE GENOMIC DNA]</scope>
    <source>
        <strain evidence="5 6">WHSC-8</strain>
    </source>
</reference>
<dbReference type="PANTHER" id="PTHR34383">
    <property type="entry name" value="POLYPHOSPHATE:AMP PHOSPHOTRANSFERASE-RELATED"/>
    <property type="match status" value="1"/>
</dbReference>
<evidence type="ECO:0000313" key="6">
    <source>
        <dbReference type="Proteomes" id="UP000032300"/>
    </source>
</evidence>
<dbReference type="Pfam" id="PF03976">
    <property type="entry name" value="PPK2"/>
    <property type="match status" value="1"/>
</dbReference>
<keyword evidence="2" id="KW-0808">Transferase</keyword>
<evidence type="ECO:0000256" key="1">
    <source>
        <dbReference type="ARBA" id="ARBA00009924"/>
    </source>
</evidence>